<keyword evidence="1" id="KW-1133">Transmembrane helix</keyword>
<proteinExistence type="predicted"/>
<keyword evidence="3" id="KW-1185">Reference proteome</keyword>
<dbReference type="PANTHER" id="PTHR36383">
    <property type="entry name" value="OS09G0529350 PROTEIN"/>
    <property type="match status" value="1"/>
</dbReference>
<feature type="transmembrane region" description="Helical" evidence="1">
    <location>
        <begin position="52"/>
        <end position="73"/>
    </location>
</feature>
<name>A0ABR8A8G7_9CYAN</name>
<organism evidence="2 3">
    <name type="scientific">Calothrix parietina FACHB-288</name>
    <dbReference type="NCBI Taxonomy" id="2692896"/>
    <lineage>
        <taxon>Bacteria</taxon>
        <taxon>Bacillati</taxon>
        <taxon>Cyanobacteriota</taxon>
        <taxon>Cyanophyceae</taxon>
        <taxon>Nostocales</taxon>
        <taxon>Calotrichaceae</taxon>
        <taxon>Calothrix</taxon>
    </lineage>
</organism>
<keyword evidence="1" id="KW-0472">Membrane</keyword>
<accession>A0ABR8A8G7</accession>
<dbReference type="Proteomes" id="UP000658514">
    <property type="component" value="Unassembled WGS sequence"/>
</dbReference>
<sequence length="149" mass="16017">MLERIESLKVGIIGAFSLFIAFIIASLVNTLVLSKNFPVLASLAIEPLDLDFALSGAIASFSGFLFGATYRYIIRKDSNPHLKSGGVLAFGLVRGLAQIEASWNSLATVLPSVILAGESVLWFAIAARVIDTAMQIGWLKPFPSIPTDY</sequence>
<comment type="caution">
    <text evidence="2">The sequence shown here is derived from an EMBL/GenBank/DDBJ whole genome shotgun (WGS) entry which is preliminary data.</text>
</comment>
<dbReference type="RefSeq" id="WP_190539796.1">
    <property type="nucleotide sequence ID" value="NZ_CAWPNO010000013.1"/>
</dbReference>
<protein>
    <submittedName>
        <fullName evidence="2">Uncharacterized protein</fullName>
    </submittedName>
</protein>
<reference evidence="2 3" key="1">
    <citation type="journal article" date="2020" name="ISME J.">
        <title>Comparative genomics reveals insights into cyanobacterial evolution and habitat adaptation.</title>
        <authorList>
            <person name="Chen M.Y."/>
            <person name="Teng W.K."/>
            <person name="Zhao L."/>
            <person name="Hu C.X."/>
            <person name="Zhou Y.K."/>
            <person name="Han B.P."/>
            <person name="Song L.R."/>
            <person name="Shu W.S."/>
        </authorList>
    </citation>
    <scope>NUCLEOTIDE SEQUENCE [LARGE SCALE GENOMIC DNA]</scope>
    <source>
        <strain evidence="2 3">FACHB-288</strain>
    </source>
</reference>
<dbReference type="EMBL" id="JACJQH010000011">
    <property type="protein sequence ID" value="MBD2195578.1"/>
    <property type="molecule type" value="Genomic_DNA"/>
</dbReference>
<evidence type="ECO:0000256" key="1">
    <source>
        <dbReference type="SAM" id="Phobius"/>
    </source>
</evidence>
<feature type="transmembrane region" description="Helical" evidence="1">
    <location>
        <begin position="12"/>
        <end position="32"/>
    </location>
</feature>
<dbReference type="PANTHER" id="PTHR36383:SF1">
    <property type="entry name" value="PROTEIN, PUTATIVE-RELATED"/>
    <property type="match status" value="1"/>
</dbReference>
<evidence type="ECO:0000313" key="2">
    <source>
        <dbReference type="EMBL" id="MBD2195578.1"/>
    </source>
</evidence>
<keyword evidence="1" id="KW-0812">Transmembrane</keyword>
<gene>
    <name evidence="2" type="ORF">H6G24_08770</name>
</gene>
<evidence type="ECO:0000313" key="3">
    <source>
        <dbReference type="Proteomes" id="UP000658514"/>
    </source>
</evidence>